<feature type="domain" description="Tripartite ATP-independent periplasmic transporters DctQ component" evidence="10">
    <location>
        <begin position="34"/>
        <end position="165"/>
    </location>
</feature>
<accession>A0ABN1FHN3</accession>
<keyword evidence="4 9" id="KW-0997">Cell inner membrane</keyword>
<evidence type="ECO:0000313" key="11">
    <source>
        <dbReference type="EMBL" id="GAA0590928.1"/>
    </source>
</evidence>
<evidence type="ECO:0000256" key="2">
    <source>
        <dbReference type="ARBA" id="ARBA00022448"/>
    </source>
</evidence>
<comment type="subunit">
    <text evidence="9">The complex comprises the extracytoplasmic solute receptor protein and the two transmembrane proteins.</text>
</comment>
<evidence type="ECO:0000256" key="6">
    <source>
        <dbReference type="ARBA" id="ARBA00022989"/>
    </source>
</evidence>
<protein>
    <recommendedName>
        <fullName evidence="9">TRAP transporter small permease protein</fullName>
    </recommendedName>
</protein>
<evidence type="ECO:0000256" key="5">
    <source>
        <dbReference type="ARBA" id="ARBA00022692"/>
    </source>
</evidence>
<evidence type="ECO:0000259" key="10">
    <source>
        <dbReference type="Pfam" id="PF04290"/>
    </source>
</evidence>
<keyword evidence="2 9" id="KW-0813">Transport</keyword>
<name>A0ABN1FHN3_9PROT</name>
<dbReference type="InterPro" id="IPR055348">
    <property type="entry name" value="DctQ"/>
</dbReference>
<sequence>MSAELDPTDPVPDPPTRVPLSFEKVLVAAAMAAMALITFANVATRYLTNVSLAFTEEYSVALMVVVALLGTSLAMAAGRHVRIGTLVDGLAPPARRAAEVAALALCVLCFGVLAVWGGMLAWDEYEYEVMSSGLGHPQWWYTAFLPVLSVAVVLRALGRVARLLRGGDG</sequence>
<keyword evidence="3" id="KW-1003">Cell membrane</keyword>
<dbReference type="Proteomes" id="UP001501588">
    <property type="component" value="Unassembled WGS sequence"/>
</dbReference>
<comment type="subcellular location">
    <subcellularLocation>
        <location evidence="1 9">Cell inner membrane</location>
        <topology evidence="1 9">Multi-pass membrane protein</topology>
    </subcellularLocation>
</comment>
<dbReference type="PANTHER" id="PTHR35011:SF2">
    <property type="entry name" value="2,3-DIKETO-L-GULONATE TRAP TRANSPORTER SMALL PERMEASE PROTEIN YIAM"/>
    <property type="match status" value="1"/>
</dbReference>
<proteinExistence type="inferred from homology"/>
<evidence type="ECO:0000256" key="4">
    <source>
        <dbReference type="ARBA" id="ARBA00022519"/>
    </source>
</evidence>
<evidence type="ECO:0000256" key="3">
    <source>
        <dbReference type="ARBA" id="ARBA00022475"/>
    </source>
</evidence>
<keyword evidence="5 9" id="KW-0812">Transmembrane</keyword>
<dbReference type="EMBL" id="BAAAFZ010000050">
    <property type="protein sequence ID" value="GAA0590928.1"/>
    <property type="molecule type" value="Genomic_DNA"/>
</dbReference>
<keyword evidence="12" id="KW-1185">Reference proteome</keyword>
<evidence type="ECO:0000256" key="7">
    <source>
        <dbReference type="ARBA" id="ARBA00023136"/>
    </source>
</evidence>
<evidence type="ECO:0000256" key="1">
    <source>
        <dbReference type="ARBA" id="ARBA00004429"/>
    </source>
</evidence>
<dbReference type="InterPro" id="IPR007387">
    <property type="entry name" value="TRAP_DctQ"/>
</dbReference>
<comment type="similarity">
    <text evidence="8 9">Belongs to the TRAP transporter small permease family.</text>
</comment>
<dbReference type="Pfam" id="PF04290">
    <property type="entry name" value="DctQ"/>
    <property type="match status" value="1"/>
</dbReference>
<dbReference type="RefSeq" id="WP_343896338.1">
    <property type="nucleotide sequence ID" value="NZ_BAAAFZ010000050.1"/>
</dbReference>
<evidence type="ECO:0000256" key="8">
    <source>
        <dbReference type="ARBA" id="ARBA00038436"/>
    </source>
</evidence>
<feature type="transmembrane region" description="Helical" evidence="9">
    <location>
        <begin position="98"/>
        <end position="119"/>
    </location>
</feature>
<evidence type="ECO:0000256" key="9">
    <source>
        <dbReference type="RuleBase" id="RU369079"/>
    </source>
</evidence>
<reference evidence="11 12" key="1">
    <citation type="journal article" date="2019" name="Int. J. Syst. Evol. Microbiol.">
        <title>The Global Catalogue of Microorganisms (GCM) 10K type strain sequencing project: providing services to taxonomists for standard genome sequencing and annotation.</title>
        <authorList>
            <consortium name="The Broad Institute Genomics Platform"/>
            <consortium name="The Broad Institute Genome Sequencing Center for Infectious Disease"/>
            <person name="Wu L."/>
            <person name="Ma J."/>
        </authorList>
    </citation>
    <scope>NUCLEOTIDE SEQUENCE [LARGE SCALE GENOMIC DNA]</scope>
    <source>
        <strain evidence="11 12">JCM 9933</strain>
    </source>
</reference>
<gene>
    <name evidence="11" type="ORF">GCM10009416_31700</name>
</gene>
<comment type="function">
    <text evidence="9">Part of the tripartite ATP-independent periplasmic (TRAP) transport system.</text>
</comment>
<evidence type="ECO:0000313" key="12">
    <source>
        <dbReference type="Proteomes" id="UP001501588"/>
    </source>
</evidence>
<dbReference type="PANTHER" id="PTHR35011">
    <property type="entry name" value="2,3-DIKETO-L-GULONATE TRAP TRANSPORTER SMALL PERMEASE PROTEIN YIAM"/>
    <property type="match status" value="1"/>
</dbReference>
<feature type="transmembrane region" description="Helical" evidence="9">
    <location>
        <begin position="139"/>
        <end position="157"/>
    </location>
</feature>
<keyword evidence="6 9" id="KW-1133">Transmembrane helix</keyword>
<feature type="transmembrane region" description="Helical" evidence="9">
    <location>
        <begin position="25"/>
        <end position="46"/>
    </location>
</feature>
<feature type="transmembrane region" description="Helical" evidence="9">
    <location>
        <begin position="58"/>
        <end position="77"/>
    </location>
</feature>
<organism evidence="11 12">
    <name type="scientific">Craurococcus roseus</name>
    <dbReference type="NCBI Taxonomy" id="77585"/>
    <lineage>
        <taxon>Bacteria</taxon>
        <taxon>Pseudomonadati</taxon>
        <taxon>Pseudomonadota</taxon>
        <taxon>Alphaproteobacteria</taxon>
        <taxon>Acetobacterales</taxon>
        <taxon>Acetobacteraceae</taxon>
        <taxon>Craurococcus</taxon>
    </lineage>
</organism>
<comment type="caution">
    <text evidence="11">The sequence shown here is derived from an EMBL/GenBank/DDBJ whole genome shotgun (WGS) entry which is preliminary data.</text>
</comment>
<keyword evidence="7 9" id="KW-0472">Membrane</keyword>